<reference evidence="9" key="1">
    <citation type="submission" date="2016-10" db="EMBL/GenBank/DDBJ databases">
        <authorList>
            <person name="Varghese N."/>
            <person name="Submissions S."/>
        </authorList>
    </citation>
    <scope>NUCLEOTIDE SEQUENCE [LARGE SCALE GENOMIC DNA]</scope>
    <source>
        <strain evidence="9">MO64</strain>
    </source>
</reference>
<evidence type="ECO:0000256" key="2">
    <source>
        <dbReference type="ARBA" id="ARBA00006679"/>
    </source>
</evidence>
<evidence type="ECO:0000256" key="1">
    <source>
        <dbReference type="ARBA" id="ARBA00004651"/>
    </source>
</evidence>
<dbReference type="PANTHER" id="PTHR33452">
    <property type="entry name" value="OXIDOREDUCTASE CATD-RELATED"/>
    <property type="match status" value="1"/>
</dbReference>
<evidence type="ECO:0000256" key="3">
    <source>
        <dbReference type="ARBA" id="ARBA00022475"/>
    </source>
</evidence>
<evidence type="ECO:0000256" key="5">
    <source>
        <dbReference type="ARBA" id="ARBA00022989"/>
    </source>
</evidence>
<keyword evidence="4 7" id="KW-0812">Transmembrane</keyword>
<protein>
    <submittedName>
        <fullName evidence="8">Putative oxidoreductase</fullName>
    </submittedName>
</protein>
<dbReference type="GO" id="GO:0005886">
    <property type="term" value="C:plasma membrane"/>
    <property type="evidence" value="ECO:0007669"/>
    <property type="project" value="UniProtKB-SubCell"/>
</dbReference>
<dbReference type="InterPro" id="IPR051907">
    <property type="entry name" value="DoxX-like_oxidoreductase"/>
</dbReference>
<proteinExistence type="inferred from homology"/>
<feature type="transmembrane region" description="Helical" evidence="7">
    <location>
        <begin position="41"/>
        <end position="61"/>
    </location>
</feature>
<keyword evidence="3" id="KW-1003">Cell membrane</keyword>
<dbReference type="PANTHER" id="PTHR33452:SF7">
    <property type="entry name" value="DOXX FAMILY PROTEIN"/>
    <property type="match status" value="1"/>
</dbReference>
<dbReference type="InterPro" id="IPR032808">
    <property type="entry name" value="DoxX"/>
</dbReference>
<evidence type="ECO:0000313" key="9">
    <source>
        <dbReference type="Proteomes" id="UP000198725"/>
    </source>
</evidence>
<sequence length="166" mass="17642">MTVPSPEPSMPHRFARWAPIPIRLIVGYGFMEHGFAKLGRGAGAFAAILHSIGVPLPHLMAWMTILTEVFGGLAILLGAFVTLATVPMAIVLLVAIFTVHLPYGFSSIKLMSVTAAGAHFGQPGYECDLLYLAGLAALVLGGAGPWALDNLLLRRKGKHSLTANDR</sequence>
<name>A0A1I4AUL3_9GAMM</name>
<evidence type="ECO:0000313" key="8">
    <source>
        <dbReference type="EMBL" id="SFK60003.1"/>
    </source>
</evidence>
<keyword evidence="6 7" id="KW-0472">Membrane</keyword>
<comment type="similarity">
    <text evidence="2">Belongs to the DoxX family.</text>
</comment>
<evidence type="ECO:0000256" key="6">
    <source>
        <dbReference type="ARBA" id="ARBA00023136"/>
    </source>
</evidence>
<gene>
    <name evidence="8" type="ORF">SAMN05192579_104137</name>
</gene>
<dbReference type="EMBL" id="FOSR01000004">
    <property type="protein sequence ID" value="SFK60003.1"/>
    <property type="molecule type" value="Genomic_DNA"/>
</dbReference>
<keyword evidence="9" id="KW-1185">Reference proteome</keyword>
<organism evidence="8 9">
    <name type="scientific">Rhodanobacter glycinis</name>
    <dbReference type="NCBI Taxonomy" id="582702"/>
    <lineage>
        <taxon>Bacteria</taxon>
        <taxon>Pseudomonadati</taxon>
        <taxon>Pseudomonadota</taxon>
        <taxon>Gammaproteobacteria</taxon>
        <taxon>Lysobacterales</taxon>
        <taxon>Rhodanobacteraceae</taxon>
        <taxon>Rhodanobacter</taxon>
    </lineage>
</organism>
<dbReference type="Proteomes" id="UP000198725">
    <property type="component" value="Unassembled WGS sequence"/>
</dbReference>
<feature type="transmembrane region" description="Helical" evidence="7">
    <location>
        <begin position="73"/>
        <end position="101"/>
    </location>
</feature>
<evidence type="ECO:0000256" key="7">
    <source>
        <dbReference type="SAM" id="Phobius"/>
    </source>
</evidence>
<dbReference type="RefSeq" id="WP_092702738.1">
    <property type="nucleotide sequence ID" value="NZ_FOSR01000004.1"/>
</dbReference>
<keyword evidence="5 7" id="KW-1133">Transmembrane helix</keyword>
<evidence type="ECO:0000256" key="4">
    <source>
        <dbReference type="ARBA" id="ARBA00022692"/>
    </source>
</evidence>
<comment type="subcellular location">
    <subcellularLocation>
        <location evidence="1">Cell membrane</location>
        <topology evidence="1">Multi-pass membrane protein</topology>
    </subcellularLocation>
</comment>
<dbReference type="AlphaFoldDB" id="A0A1I4AUL3"/>
<feature type="transmembrane region" description="Helical" evidence="7">
    <location>
        <begin position="129"/>
        <end position="148"/>
    </location>
</feature>
<dbReference type="Pfam" id="PF07681">
    <property type="entry name" value="DoxX"/>
    <property type="match status" value="1"/>
</dbReference>
<accession>A0A1I4AUL3</accession>